<dbReference type="InterPro" id="IPR000719">
    <property type="entry name" value="Prot_kinase_dom"/>
</dbReference>
<evidence type="ECO:0000256" key="6">
    <source>
        <dbReference type="ARBA" id="ARBA00022786"/>
    </source>
</evidence>
<dbReference type="PANTHER" id="PTHR45647">
    <property type="entry name" value="OS02G0152300 PROTEIN"/>
    <property type="match status" value="1"/>
</dbReference>
<organism evidence="12 13">
    <name type="scientific">Eleusine coracana subsp. coracana</name>
    <dbReference type="NCBI Taxonomy" id="191504"/>
    <lineage>
        <taxon>Eukaryota</taxon>
        <taxon>Viridiplantae</taxon>
        <taxon>Streptophyta</taxon>
        <taxon>Embryophyta</taxon>
        <taxon>Tracheophyta</taxon>
        <taxon>Spermatophyta</taxon>
        <taxon>Magnoliopsida</taxon>
        <taxon>Liliopsida</taxon>
        <taxon>Poales</taxon>
        <taxon>Poaceae</taxon>
        <taxon>PACMAD clade</taxon>
        <taxon>Chloridoideae</taxon>
        <taxon>Cynodonteae</taxon>
        <taxon>Eleusininae</taxon>
        <taxon>Eleusine</taxon>
    </lineage>
</organism>
<protein>
    <recommendedName>
        <fullName evidence="2">RING-type E3 ubiquitin transferase</fullName>
        <ecNumber evidence="2">2.3.2.27</ecNumber>
    </recommendedName>
</protein>
<dbReference type="SMART" id="SM00220">
    <property type="entry name" value="S_TKc"/>
    <property type="match status" value="1"/>
</dbReference>
<evidence type="ECO:0000256" key="8">
    <source>
        <dbReference type="PROSITE-ProRule" id="PRU10141"/>
    </source>
</evidence>
<dbReference type="SUPFAM" id="SSF56112">
    <property type="entry name" value="Protein kinase-like (PK-like)"/>
    <property type="match status" value="1"/>
</dbReference>
<name>A0AAV5BYC4_ELECO</name>
<dbReference type="InterPro" id="IPR011009">
    <property type="entry name" value="Kinase-like_dom_sf"/>
</dbReference>
<feature type="binding site" evidence="8">
    <location>
        <position position="601"/>
    </location>
    <ligand>
        <name>ATP</name>
        <dbReference type="ChEBI" id="CHEBI:30616"/>
    </ligand>
</feature>
<reference evidence="12" key="1">
    <citation type="journal article" date="2018" name="DNA Res.">
        <title>Multiple hybrid de novo genome assembly of finger millet, an orphan allotetraploid crop.</title>
        <authorList>
            <person name="Hatakeyama M."/>
            <person name="Aluri S."/>
            <person name="Balachadran M.T."/>
            <person name="Sivarajan S.R."/>
            <person name="Patrignani A."/>
            <person name="Gruter S."/>
            <person name="Poveda L."/>
            <person name="Shimizu-Inatsugi R."/>
            <person name="Baeten J."/>
            <person name="Francoijs K.J."/>
            <person name="Nataraja K.N."/>
            <person name="Reddy Y.A.N."/>
            <person name="Phadnis S."/>
            <person name="Ravikumar R.L."/>
            <person name="Schlapbach R."/>
            <person name="Sreeman S.M."/>
            <person name="Shimizu K.K."/>
        </authorList>
    </citation>
    <scope>NUCLEOTIDE SEQUENCE</scope>
</reference>
<feature type="domain" description="Protein kinase" evidence="11">
    <location>
        <begin position="574"/>
        <end position="841"/>
    </location>
</feature>
<dbReference type="InterPro" id="IPR017441">
    <property type="entry name" value="Protein_kinase_ATP_BS"/>
</dbReference>
<evidence type="ECO:0000313" key="13">
    <source>
        <dbReference type="Proteomes" id="UP001054889"/>
    </source>
</evidence>
<dbReference type="PROSITE" id="PS50011">
    <property type="entry name" value="PROTEIN_KINASE_DOM"/>
    <property type="match status" value="1"/>
</dbReference>
<evidence type="ECO:0000259" key="11">
    <source>
        <dbReference type="PROSITE" id="PS50011"/>
    </source>
</evidence>
<dbReference type="Gene3D" id="3.30.200.20">
    <property type="entry name" value="Phosphorylase Kinase, domain 1"/>
    <property type="match status" value="1"/>
</dbReference>
<feature type="compositionally biased region" description="Polar residues" evidence="10">
    <location>
        <begin position="351"/>
        <end position="371"/>
    </location>
</feature>
<comment type="caution">
    <text evidence="12">The sequence shown here is derived from an EMBL/GenBank/DDBJ whole genome shotgun (WGS) entry which is preliminary data.</text>
</comment>
<dbReference type="FunFam" id="3.30.200.20:FF:000162">
    <property type="entry name" value="Adenine nucleotide alpha hydrolase-like domain kinase"/>
    <property type="match status" value="1"/>
</dbReference>
<sequence>MDARVSKEWENPFSVTATMGEILEVQPSGGGGEREPEKVFVAVPEQYKHGKSVLAWALRHAAAVVVVLMHIHVPAQMIPMSTYSHRHTTSLRSRRVILCSRRRRSPFDRPRAALIERRGASGMFAFGDPCISIFASLAFLAHRRNPTKCTAAIVAVAARLARQGKRIRALHMQLKVKCEKLVIENAHIAKGITELVSMHGVTKLVMGAAADKNYSRKMKMPKSKTALAVLQRADISCKIWFVCKEHLIYTREEVSREVGDLISLDIPTPPASRSSISPLSEWDAPSRQCPSNAIDGQIQRSMSVSGKAVPKSVRTTFRLPSRSTARTTLSRLVLEDNSAHSWDSIPRESFPGSQQTSSTVTDEGFSDSSSFSIPRDDVSEILHPVRAGCDLLNPVSYHEQGAIDPNTDLFDKLEETFTESDKFQRKAFDESLRRQKGEEELTLFKKVNQKKEVETALAKANEDIEVMKQEMDALKQDRDDIIDKFIQMSEQKAMLEKRVNEYDGTVKDLKDVVAANRSLIGSQQAEYEQMKHERDTALKDADELRKEKDKALSCSNLWNTEFSLSELKQATQDFCDTMKVGEGGFGRVYKGHLRNTTVAIKMLRSHNVQGQSQFQQEVVVLSKVRHPNLVTLIGTCSEASGLVYEFLPNGSLEDRLACANNTPPLAWQVRTRIIGEICAALIFLHSNKPHPVIHGDLKPANILLDANLVSKLCDFGISCLLNKSSTMSTSLYQTTNPRGTFAYMDPEFLTTGELTARSDIYSFGILILQLVTGKPALGIGRAVEDALDKDELELLVDKSAGRWPFDQAKKLMLLGLHCVELSRRRRPDRMSDVWCVVEPLVKSALSVAPPSFGHR</sequence>
<evidence type="ECO:0000313" key="12">
    <source>
        <dbReference type="EMBL" id="GJM91394.1"/>
    </source>
</evidence>
<dbReference type="PANTHER" id="PTHR45647:SF102">
    <property type="entry name" value="OS10G0548700 PROTEIN"/>
    <property type="match status" value="1"/>
</dbReference>
<keyword evidence="9" id="KW-0175">Coiled coil</keyword>
<evidence type="ECO:0000256" key="4">
    <source>
        <dbReference type="ARBA" id="ARBA00022741"/>
    </source>
</evidence>
<dbReference type="Proteomes" id="UP001054889">
    <property type="component" value="Unassembled WGS sequence"/>
</dbReference>
<dbReference type="InterPro" id="IPR008271">
    <property type="entry name" value="Ser/Thr_kinase_AS"/>
</dbReference>
<feature type="coiled-coil region" evidence="9">
    <location>
        <begin position="450"/>
        <end position="484"/>
    </location>
</feature>
<dbReference type="AlphaFoldDB" id="A0AAV5BYC4"/>
<dbReference type="EC" id="2.3.2.27" evidence="2"/>
<dbReference type="PROSITE" id="PS00107">
    <property type="entry name" value="PROTEIN_KINASE_ATP"/>
    <property type="match status" value="1"/>
</dbReference>
<evidence type="ECO:0000256" key="5">
    <source>
        <dbReference type="ARBA" id="ARBA00022777"/>
    </source>
</evidence>
<evidence type="ECO:0000256" key="9">
    <source>
        <dbReference type="SAM" id="Coils"/>
    </source>
</evidence>
<evidence type="ECO:0000256" key="1">
    <source>
        <dbReference type="ARBA" id="ARBA00000900"/>
    </source>
</evidence>
<keyword evidence="6" id="KW-0833">Ubl conjugation pathway</keyword>
<keyword evidence="4 8" id="KW-0547">Nucleotide-binding</keyword>
<keyword evidence="7 8" id="KW-0067">ATP-binding</keyword>
<keyword evidence="13" id="KW-1185">Reference proteome</keyword>
<evidence type="ECO:0000256" key="10">
    <source>
        <dbReference type="SAM" id="MobiDB-lite"/>
    </source>
</evidence>
<dbReference type="PROSITE" id="PS00108">
    <property type="entry name" value="PROTEIN_KINASE_ST"/>
    <property type="match status" value="1"/>
</dbReference>
<dbReference type="InterPro" id="IPR051348">
    <property type="entry name" value="U-box_ubiquitin_ligases"/>
</dbReference>
<reference evidence="12" key="2">
    <citation type="submission" date="2021-12" db="EMBL/GenBank/DDBJ databases">
        <title>Resequencing data analysis of finger millet.</title>
        <authorList>
            <person name="Hatakeyama M."/>
            <person name="Aluri S."/>
            <person name="Balachadran M.T."/>
            <person name="Sivarajan S.R."/>
            <person name="Poveda L."/>
            <person name="Shimizu-Inatsugi R."/>
            <person name="Schlapbach R."/>
            <person name="Sreeman S.M."/>
            <person name="Shimizu K.K."/>
        </authorList>
    </citation>
    <scope>NUCLEOTIDE SEQUENCE</scope>
</reference>
<gene>
    <name evidence="12" type="primary">ga07758</name>
    <name evidence="12" type="ORF">PR202_ga07758</name>
</gene>
<dbReference type="GO" id="GO:0004672">
    <property type="term" value="F:protein kinase activity"/>
    <property type="evidence" value="ECO:0007669"/>
    <property type="project" value="InterPro"/>
</dbReference>
<keyword evidence="3" id="KW-0808">Transferase</keyword>
<keyword evidence="5" id="KW-0418">Kinase</keyword>
<dbReference type="Pfam" id="PF00069">
    <property type="entry name" value="Pkinase"/>
    <property type="match status" value="1"/>
</dbReference>
<dbReference type="Gene3D" id="1.10.510.10">
    <property type="entry name" value="Transferase(Phosphotransferase) domain 1"/>
    <property type="match status" value="1"/>
</dbReference>
<comment type="catalytic activity">
    <reaction evidence="1">
        <text>S-ubiquitinyl-[E2 ubiquitin-conjugating enzyme]-L-cysteine + [acceptor protein]-L-lysine = [E2 ubiquitin-conjugating enzyme]-L-cysteine + N(6)-ubiquitinyl-[acceptor protein]-L-lysine.</text>
        <dbReference type="EC" id="2.3.2.27"/>
    </reaction>
</comment>
<dbReference type="GO" id="GO:0005524">
    <property type="term" value="F:ATP binding"/>
    <property type="evidence" value="ECO:0007669"/>
    <property type="project" value="UniProtKB-UniRule"/>
</dbReference>
<evidence type="ECO:0000256" key="3">
    <source>
        <dbReference type="ARBA" id="ARBA00022679"/>
    </source>
</evidence>
<evidence type="ECO:0000256" key="2">
    <source>
        <dbReference type="ARBA" id="ARBA00012483"/>
    </source>
</evidence>
<dbReference type="GO" id="GO:0061630">
    <property type="term" value="F:ubiquitin protein ligase activity"/>
    <property type="evidence" value="ECO:0007669"/>
    <property type="project" value="UniProtKB-EC"/>
</dbReference>
<accession>A0AAV5BYC4</accession>
<feature type="region of interest" description="Disordered" evidence="10">
    <location>
        <begin position="343"/>
        <end position="371"/>
    </location>
</feature>
<dbReference type="CDD" id="cd01989">
    <property type="entry name" value="USP_STK_Ubox_N"/>
    <property type="match status" value="1"/>
</dbReference>
<proteinExistence type="predicted"/>
<evidence type="ECO:0000256" key="7">
    <source>
        <dbReference type="ARBA" id="ARBA00022840"/>
    </source>
</evidence>
<dbReference type="EMBL" id="BQKI01000003">
    <property type="protein sequence ID" value="GJM91394.1"/>
    <property type="molecule type" value="Genomic_DNA"/>
</dbReference>